<protein>
    <recommendedName>
        <fullName evidence="4">Peptidase S1 domain-containing protein</fullName>
    </recommendedName>
</protein>
<gene>
    <name evidence="5" type="ORF">NDU88_004258</name>
</gene>
<name>A0AAV7PBY2_PLEWA</name>
<dbReference type="PROSITE" id="PS00134">
    <property type="entry name" value="TRYPSIN_HIS"/>
    <property type="match status" value="1"/>
</dbReference>
<dbReference type="CDD" id="cd00190">
    <property type="entry name" value="Tryp_SPc"/>
    <property type="match status" value="1"/>
</dbReference>
<dbReference type="PANTHER" id="PTHR24253">
    <property type="entry name" value="TRANSMEMBRANE PROTEASE SERINE"/>
    <property type="match status" value="1"/>
</dbReference>
<accession>A0AAV7PBY2</accession>
<evidence type="ECO:0000256" key="1">
    <source>
        <dbReference type="ARBA" id="ARBA00023157"/>
    </source>
</evidence>
<dbReference type="SMART" id="SM00020">
    <property type="entry name" value="Tryp_SPc"/>
    <property type="match status" value="1"/>
</dbReference>
<evidence type="ECO:0000256" key="2">
    <source>
        <dbReference type="RuleBase" id="RU363034"/>
    </source>
</evidence>
<dbReference type="SUPFAM" id="SSF50494">
    <property type="entry name" value="Trypsin-like serine proteases"/>
    <property type="match status" value="1"/>
</dbReference>
<feature type="chain" id="PRO_5043619581" description="Peptidase S1 domain-containing protein" evidence="3">
    <location>
        <begin position="22"/>
        <end position="319"/>
    </location>
</feature>
<dbReference type="InterPro" id="IPR001254">
    <property type="entry name" value="Trypsin_dom"/>
</dbReference>
<dbReference type="InterPro" id="IPR033116">
    <property type="entry name" value="TRYPSIN_SER"/>
</dbReference>
<dbReference type="InterPro" id="IPR009003">
    <property type="entry name" value="Peptidase_S1_PA"/>
</dbReference>
<feature type="signal peptide" evidence="3">
    <location>
        <begin position="1"/>
        <end position="21"/>
    </location>
</feature>
<evidence type="ECO:0000259" key="4">
    <source>
        <dbReference type="PROSITE" id="PS50240"/>
    </source>
</evidence>
<keyword evidence="2" id="KW-0378">Hydrolase</keyword>
<dbReference type="GO" id="GO:0004252">
    <property type="term" value="F:serine-type endopeptidase activity"/>
    <property type="evidence" value="ECO:0007669"/>
    <property type="project" value="InterPro"/>
</dbReference>
<dbReference type="InterPro" id="IPR001314">
    <property type="entry name" value="Peptidase_S1A"/>
</dbReference>
<dbReference type="GO" id="GO:0006508">
    <property type="term" value="P:proteolysis"/>
    <property type="evidence" value="ECO:0007669"/>
    <property type="project" value="UniProtKB-KW"/>
</dbReference>
<dbReference type="PRINTS" id="PR00722">
    <property type="entry name" value="CHYMOTRYPSIN"/>
</dbReference>
<dbReference type="InterPro" id="IPR043504">
    <property type="entry name" value="Peptidase_S1_PA_chymotrypsin"/>
</dbReference>
<dbReference type="AlphaFoldDB" id="A0AAV7PBY2"/>
<dbReference type="EMBL" id="JANPWB010000011">
    <property type="protein sequence ID" value="KAJ1125841.1"/>
    <property type="molecule type" value="Genomic_DNA"/>
</dbReference>
<dbReference type="Pfam" id="PF00089">
    <property type="entry name" value="Trypsin"/>
    <property type="match status" value="1"/>
</dbReference>
<comment type="caution">
    <text evidence="5">The sequence shown here is derived from an EMBL/GenBank/DDBJ whole genome shotgun (WGS) entry which is preliminary data.</text>
</comment>
<keyword evidence="6" id="KW-1185">Reference proteome</keyword>
<dbReference type="Gene3D" id="2.40.10.10">
    <property type="entry name" value="Trypsin-like serine proteases"/>
    <property type="match status" value="2"/>
</dbReference>
<dbReference type="PANTHER" id="PTHR24253:SF153">
    <property type="entry name" value="SERINE PROTEASE HEPSIN"/>
    <property type="match status" value="1"/>
</dbReference>
<dbReference type="FunFam" id="2.40.10.10:FF:000039">
    <property type="entry name" value="Brain-specific serine protease 4"/>
    <property type="match status" value="1"/>
</dbReference>
<keyword evidence="1" id="KW-1015">Disulfide bond</keyword>
<dbReference type="PROSITE" id="PS00135">
    <property type="entry name" value="TRYPSIN_SER"/>
    <property type="match status" value="1"/>
</dbReference>
<dbReference type="InterPro" id="IPR018114">
    <property type="entry name" value="TRYPSIN_HIS"/>
</dbReference>
<evidence type="ECO:0000256" key="3">
    <source>
        <dbReference type="SAM" id="SignalP"/>
    </source>
</evidence>
<reference evidence="5" key="1">
    <citation type="journal article" date="2022" name="bioRxiv">
        <title>Sequencing and chromosome-scale assembly of the giantPleurodeles waltlgenome.</title>
        <authorList>
            <person name="Brown T."/>
            <person name="Elewa A."/>
            <person name="Iarovenko S."/>
            <person name="Subramanian E."/>
            <person name="Araus A.J."/>
            <person name="Petzold A."/>
            <person name="Susuki M."/>
            <person name="Suzuki K.-i.T."/>
            <person name="Hayashi T."/>
            <person name="Toyoda A."/>
            <person name="Oliveira C."/>
            <person name="Osipova E."/>
            <person name="Leigh N.D."/>
            <person name="Simon A."/>
            <person name="Yun M.H."/>
        </authorList>
    </citation>
    <scope>NUCLEOTIDE SEQUENCE</scope>
    <source>
        <strain evidence="5">20211129_DDA</strain>
        <tissue evidence="5">Liver</tissue>
    </source>
</reference>
<evidence type="ECO:0000313" key="6">
    <source>
        <dbReference type="Proteomes" id="UP001066276"/>
    </source>
</evidence>
<sequence length="319" mass="34369">MGGTSLLTIFCLYLSTGFITATSSNVCGTPEITSRIVGGADATEGAWPWQVSLRVDNVHICGGSLIAYNWVLSAAHCYYSLGYSTSQYTACLGVHQLVTASSHSACYRINQIIVHPLYRQSGSPGDLMLLKLGAVVTFTSYILPVCVPETSAQFTSGENCWVTGWGDIYSSSLASESLHWPKTLQQVMVPIIDQKTCDWLYHIGSGESSSSPIILSDMICAGYKEGGKDSCQGDSGGPLVCNMDGAWFLAGVVSWGTLCAKANRPGVYTLVTVYNRWIEANAPEVKLGLVNVTTTNGCPTRTRLFSFLLTIVLLLWTIL</sequence>
<keyword evidence="3" id="KW-0732">Signal</keyword>
<dbReference type="Proteomes" id="UP001066276">
    <property type="component" value="Chromosome 7"/>
</dbReference>
<keyword evidence="2" id="KW-0645">Protease</keyword>
<organism evidence="5 6">
    <name type="scientific">Pleurodeles waltl</name>
    <name type="common">Iberian ribbed newt</name>
    <dbReference type="NCBI Taxonomy" id="8319"/>
    <lineage>
        <taxon>Eukaryota</taxon>
        <taxon>Metazoa</taxon>
        <taxon>Chordata</taxon>
        <taxon>Craniata</taxon>
        <taxon>Vertebrata</taxon>
        <taxon>Euteleostomi</taxon>
        <taxon>Amphibia</taxon>
        <taxon>Batrachia</taxon>
        <taxon>Caudata</taxon>
        <taxon>Salamandroidea</taxon>
        <taxon>Salamandridae</taxon>
        <taxon>Pleurodelinae</taxon>
        <taxon>Pleurodeles</taxon>
    </lineage>
</organism>
<dbReference type="PROSITE" id="PS50240">
    <property type="entry name" value="TRYPSIN_DOM"/>
    <property type="match status" value="1"/>
</dbReference>
<proteinExistence type="predicted"/>
<keyword evidence="2" id="KW-0720">Serine protease</keyword>
<feature type="domain" description="Peptidase S1" evidence="4">
    <location>
        <begin position="36"/>
        <end position="283"/>
    </location>
</feature>
<evidence type="ECO:0000313" key="5">
    <source>
        <dbReference type="EMBL" id="KAJ1125841.1"/>
    </source>
</evidence>